<accession>A0AAV2C950</accession>
<reference evidence="2 3" key="1">
    <citation type="submission" date="2024-04" db="EMBL/GenBank/DDBJ databases">
        <authorList>
            <person name="Fracassetti M."/>
        </authorList>
    </citation>
    <scope>NUCLEOTIDE SEQUENCE [LARGE SCALE GENOMIC DNA]</scope>
</reference>
<dbReference type="PANTHER" id="PTHR36385:SF1">
    <property type="entry name" value="OS07G0562900 PROTEIN"/>
    <property type="match status" value="1"/>
</dbReference>
<keyword evidence="3" id="KW-1185">Reference proteome</keyword>
<dbReference type="EMBL" id="OZ034813">
    <property type="protein sequence ID" value="CAL1352774.1"/>
    <property type="molecule type" value="Genomic_DNA"/>
</dbReference>
<dbReference type="Proteomes" id="UP001497516">
    <property type="component" value="Chromosome 1"/>
</dbReference>
<name>A0AAV2C950_9ROSI</name>
<proteinExistence type="predicted"/>
<evidence type="ECO:0000313" key="3">
    <source>
        <dbReference type="Proteomes" id="UP001497516"/>
    </source>
</evidence>
<evidence type="ECO:0000256" key="1">
    <source>
        <dbReference type="SAM" id="MobiDB-lite"/>
    </source>
</evidence>
<gene>
    <name evidence="2" type="ORF">LTRI10_LOCUS717</name>
</gene>
<feature type="region of interest" description="Disordered" evidence="1">
    <location>
        <begin position="1"/>
        <end position="68"/>
    </location>
</feature>
<evidence type="ECO:0000313" key="2">
    <source>
        <dbReference type="EMBL" id="CAL1352774.1"/>
    </source>
</evidence>
<feature type="compositionally biased region" description="Basic residues" evidence="1">
    <location>
        <begin position="1"/>
        <end position="10"/>
    </location>
</feature>
<organism evidence="2 3">
    <name type="scientific">Linum trigynum</name>
    <dbReference type="NCBI Taxonomy" id="586398"/>
    <lineage>
        <taxon>Eukaryota</taxon>
        <taxon>Viridiplantae</taxon>
        <taxon>Streptophyta</taxon>
        <taxon>Embryophyta</taxon>
        <taxon>Tracheophyta</taxon>
        <taxon>Spermatophyta</taxon>
        <taxon>Magnoliopsida</taxon>
        <taxon>eudicotyledons</taxon>
        <taxon>Gunneridae</taxon>
        <taxon>Pentapetalae</taxon>
        <taxon>rosids</taxon>
        <taxon>fabids</taxon>
        <taxon>Malpighiales</taxon>
        <taxon>Linaceae</taxon>
        <taxon>Linum</taxon>
    </lineage>
</organism>
<feature type="compositionally biased region" description="Basic residues" evidence="1">
    <location>
        <begin position="49"/>
        <end position="65"/>
    </location>
</feature>
<feature type="compositionally biased region" description="Polar residues" evidence="1">
    <location>
        <begin position="16"/>
        <end position="31"/>
    </location>
</feature>
<dbReference type="AlphaFoldDB" id="A0AAV2C950"/>
<dbReference type="PANTHER" id="PTHR36385">
    <property type="entry name" value="OS07G0562900 PROTEIN"/>
    <property type="match status" value="1"/>
</dbReference>
<sequence length="98" mass="10991">MAKNRNKKKKAGADSMDTTELTISDSAQAMDTSEPGVSRPASGGLNRMQKGRPMKRSKNVRKKKALEKAISKTEQSFEKVVKFENKKQRTQSAKQLYD</sequence>
<protein>
    <submittedName>
        <fullName evidence="2">Uncharacterized protein</fullName>
    </submittedName>
</protein>